<keyword evidence="8 9" id="KW-0472">Membrane</keyword>
<dbReference type="GO" id="GO:0043953">
    <property type="term" value="P:protein transport by the Tat complex"/>
    <property type="evidence" value="ECO:0007669"/>
    <property type="project" value="UniProtKB-UniRule"/>
</dbReference>
<dbReference type="PANTHER" id="PTHR42982:SF1">
    <property type="entry name" value="SEC-INDEPENDENT PROTEIN TRANSLOCASE PROTEIN TATA"/>
    <property type="match status" value="1"/>
</dbReference>
<dbReference type="NCBIfam" id="NF001940">
    <property type="entry name" value="PRK00720.1"/>
    <property type="match status" value="1"/>
</dbReference>
<dbReference type="Gene3D" id="1.20.5.3310">
    <property type="match status" value="1"/>
</dbReference>
<dbReference type="PANTHER" id="PTHR42982">
    <property type="entry name" value="SEC-INDEPENDENT PROTEIN TRANSLOCASE PROTEIN TATA"/>
    <property type="match status" value="1"/>
</dbReference>
<sequence>MAPSWLQILIVVVLLVLLFGRNKISDLMGDVARGIKSFKKGIQEDGEETPDKTDDTVKTIEHEASDTADASKDTAKSKAKG</sequence>
<evidence type="ECO:0000313" key="11">
    <source>
        <dbReference type="EMBL" id="QPC41682.1"/>
    </source>
</evidence>
<reference evidence="11 12" key="1">
    <citation type="submission" date="2020-06" db="EMBL/GenBank/DDBJ databases">
        <title>Genome sequence of 2 isolates from Red Sea Mangroves.</title>
        <authorList>
            <person name="Sefrji F."/>
            <person name="Michoud G."/>
            <person name="Merlino G."/>
            <person name="Daffonchio D."/>
        </authorList>
    </citation>
    <scope>NUCLEOTIDE SEQUENCE [LARGE SCALE GENOMIC DNA]</scope>
    <source>
        <strain evidence="11 12">R1DC25</strain>
    </source>
</reference>
<dbReference type="EMBL" id="CP058214">
    <property type="protein sequence ID" value="QPC41682.1"/>
    <property type="molecule type" value="Genomic_DNA"/>
</dbReference>
<comment type="function">
    <text evidence="9">Part of the twin-arginine translocation (Tat) system that transports large folded proteins containing a characteristic twin-arginine motif in their signal peptide across membranes. TatA could form the protein-conducting channel of the Tat system.</text>
</comment>
<evidence type="ECO:0000256" key="3">
    <source>
        <dbReference type="ARBA" id="ARBA00022475"/>
    </source>
</evidence>
<evidence type="ECO:0000256" key="9">
    <source>
        <dbReference type="HAMAP-Rule" id="MF_00236"/>
    </source>
</evidence>
<evidence type="ECO:0000256" key="10">
    <source>
        <dbReference type="SAM" id="MobiDB-lite"/>
    </source>
</evidence>
<keyword evidence="12" id="KW-1185">Reference proteome</keyword>
<evidence type="ECO:0000313" key="12">
    <source>
        <dbReference type="Proteomes" id="UP000593594"/>
    </source>
</evidence>
<dbReference type="NCBIfam" id="TIGR01411">
    <property type="entry name" value="tatAE"/>
    <property type="match status" value="1"/>
</dbReference>
<proteinExistence type="inferred from homology"/>
<keyword evidence="3 9" id="KW-1003">Cell membrane</keyword>
<dbReference type="Pfam" id="PF02416">
    <property type="entry name" value="TatA_B_E"/>
    <property type="match status" value="1"/>
</dbReference>
<dbReference type="AlphaFoldDB" id="A0A7S8HAK5"/>
<keyword evidence="2 9" id="KW-0813">Transport</keyword>
<dbReference type="GO" id="GO:0033281">
    <property type="term" value="C:TAT protein transport complex"/>
    <property type="evidence" value="ECO:0007669"/>
    <property type="project" value="UniProtKB-UniRule"/>
</dbReference>
<accession>A0A7S8HAK5</accession>
<name>A0A7S8HAK5_9HYPH</name>
<evidence type="ECO:0000256" key="4">
    <source>
        <dbReference type="ARBA" id="ARBA00022692"/>
    </source>
</evidence>
<organism evidence="11 12">
    <name type="scientific">Kaustia mangrovi</name>
    <dbReference type="NCBI Taxonomy" id="2593653"/>
    <lineage>
        <taxon>Bacteria</taxon>
        <taxon>Pseudomonadati</taxon>
        <taxon>Pseudomonadota</taxon>
        <taxon>Alphaproteobacteria</taxon>
        <taxon>Hyphomicrobiales</taxon>
        <taxon>Parvibaculaceae</taxon>
        <taxon>Kaustia</taxon>
    </lineage>
</organism>
<comment type="subunit">
    <text evidence="9">The Tat system comprises two distinct complexes: a TatABC complex, containing multiple copies of TatA, TatB and TatC subunits, and a separate TatA complex, containing only TatA subunits. Substrates initially bind to the TatABC complex, which probably triggers association of the separate TatA complex to form the active translocon.</text>
</comment>
<evidence type="ECO:0000256" key="6">
    <source>
        <dbReference type="ARBA" id="ARBA00022989"/>
    </source>
</evidence>
<protein>
    <recommendedName>
        <fullName evidence="9">Sec-independent protein translocase protein TatA</fullName>
    </recommendedName>
</protein>
<feature type="region of interest" description="Disordered" evidence="10">
    <location>
        <begin position="62"/>
        <end position="81"/>
    </location>
</feature>
<evidence type="ECO:0000256" key="2">
    <source>
        <dbReference type="ARBA" id="ARBA00022448"/>
    </source>
</evidence>
<evidence type="ECO:0000256" key="1">
    <source>
        <dbReference type="ARBA" id="ARBA00004162"/>
    </source>
</evidence>
<keyword evidence="7 9" id="KW-0811">Translocation</keyword>
<feature type="transmembrane region" description="Helical" evidence="9">
    <location>
        <begin position="6"/>
        <end position="24"/>
    </location>
</feature>
<dbReference type="Proteomes" id="UP000593594">
    <property type="component" value="Chromosome"/>
</dbReference>
<dbReference type="GO" id="GO:0008320">
    <property type="term" value="F:protein transmembrane transporter activity"/>
    <property type="evidence" value="ECO:0007669"/>
    <property type="project" value="UniProtKB-UniRule"/>
</dbReference>
<comment type="similarity">
    <text evidence="9">Belongs to the TatA/E family.</text>
</comment>
<keyword evidence="5 9" id="KW-0653">Protein transport</keyword>
<gene>
    <name evidence="9" type="primary">tatA</name>
    <name evidence="11" type="ORF">HW532_02445</name>
</gene>
<dbReference type="InterPro" id="IPR003369">
    <property type="entry name" value="TatA/B/E"/>
</dbReference>
<evidence type="ECO:0000256" key="7">
    <source>
        <dbReference type="ARBA" id="ARBA00023010"/>
    </source>
</evidence>
<dbReference type="HAMAP" id="MF_00236">
    <property type="entry name" value="TatA_E"/>
    <property type="match status" value="1"/>
</dbReference>
<comment type="subcellular location">
    <subcellularLocation>
        <location evidence="1 9">Cell membrane</location>
        <topology evidence="1 9">Single-pass membrane protein</topology>
    </subcellularLocation>
</comment>
<keyword evidence="6 9" id="KW-1133">Transmembrane helix</keyword>
<evidence type="ECO:0000256" key="8">
    <source>
        <dbReference type="ARBA" id="ARBA00023136"/>
    </source>
</evidence>
<keyword evidence="4 9" id="KW-0812">Transmembrane</keyword>
<dbReference type="KEGG" id="kmn:HW532_02445"/>
<dbReference type="InterPro" id="IPR006312">
    <property type="entry name" value="TatA/E"/>
</dbReference>
<evidence type="ECO:0000256" key="5">
    <source>
        <dbReference type="ARBA" id="ARBA00022927"/>
    </source>
</evidence>
<dbReference type="RefSeq" id="WP_213162904.1">
    <property type="nucleotide sequence ID" value="NZ_CP058214.1"/>
</dbReference>